<evidence type="ECO:0000313" key="3">
    <source>
        <dbReference type="EMBL" id="EHH09714.1"/>
    </source>
</evidence>
<gene>
    <name evidence="3" type="ORF">MEA186_22831</name>
</gene>
<dbReference type="STRING" id="1082933.A6B35_10645"/>
<accession>G6YF21</accession>
<proteinExistence type="predicted"/>
<keyword evidence="4" id="KW-1185">Reference proteome</keyword>
<reference evidence="3 4" key="1">
    <citation type="journal article" date="2012" name="J. Bacteriol.">
        <title>Draft Genome Sequence of Plant Growth-Promoting Rhizobium Mesorhizobium amorphae, Isolated from Zinc-Lead Mine Tailings.</title>
        <authorList>
            <person name="Hao X."/>
            <person name="Lin Y."/>
            <person name="Johnstone L."/>
            <person name="Baltrus D.A."/>
            <person name="Miller S.J."/>
            <person name="Wei G."/>
            <person name="Rensing C."/>
        </authorList>
    </citation>
    <scope>NUCLEOTIDE SEQUENCE [LARGE SCALE GENOMIC DNA]</scope>
    <source>
        <strain evidence="3 4">CCNWGS0123</strain>
    </source>
</reference>
<feature type="domain" description="DUF5801" evidence="2">
    <location>
        <begin position="13"/>
        <end position="149"/>
    </location>
</feature>
<organism evidence="3 4">
    <name type="scientific">Mesorhizobium amorphae CCNWGS0123</name>
    <dbReference type="NCBI Taxonomy" id="1082933"/>
    <lineage>
        <taxon>Bacteria</taxon>
        <taxon>Pseudomonadati</taxon>
        <taxon>Pseudomonadota</taxon>
        <taxon>Alphaproteobacteria</taxon>
        <taxon>Hyphomicrobiales</taxon>
        <taxon>Phyllobacteriaceae</taxon>
        <taxon>Mesorhizobium</taxon>
    </lineage>
</organism>
<feature type="region of interest" description="Disordered" evidence="1">
    <location>
        <begin position="1"/>
        <end position="20"/>
    </location>
</feature>
<dbReference type="PATRIC" id="fig|1082933.3.peg.4451"/>
<sequence>DGPTIVAGGTEPTLTVDESDFGTDASESFAGNFTSDPGADGGASSGTITYALSAVAGPSGLIDSVTGEVVNLVVNGSVIEARNASNVLMFTISVAADGTVTLDQARSVTHAPDSGPDEEITLASDDLVTLTATITDGDGDQASDSVDIGKNLVFKDDAPTIPVPFDGDPVAPGIQNETLANTAGASASGALGYDIGSDAHTDAFYAGGGSDFVDQNPALAGVQIGLSGTIVGGGGGNVLTPEVTLQSESATSATFNFSFTYDQDPAAGVQAGTAGGTLVFDKANDTYTITLNDPLEGFSFDIIHTSELLSKEPTSNTGHPQIVLEKLQADDANTPNDEDFYVQFTANSLNNKNKTFSLTNNGEGSSSDTTFNSLPTAGTHDMVSNNLEDWVSATQTTNGVAGDTIQKGELLTLRFFNSNVGIQSEATTPTATAGAMAIKFDGIGNSEDLMLILNLVDNGADNIFGTGDDTSITRAVYVSNADIFKKGQVPTPYSSEFTLDNNDGLVILEQNDYNTAGEEYVLQGVQIMQSGNGITGNGTAIDLNRTTGAGGGSNATTSLVNFDGADNDVLKITDIGFSTTVTETPEAHLDFAFQVEDADADQTAVQHILVDVA</sequence>
<evidence type="ECO:0000256" key="1">
    <source>
        <dbReference type="SAM" id="MobiDB-lite"/>
    </source>
</evidence>
<dbReference type="EMBL" id="AGSN01000149">
    <property type="protein sequence ID" value="EHH09714.1"/>
    <property type="molecule type" value="Genomic_DNA"/>
</dbReference>
<protein>
    <recommendedName>
        <fullName evidence="2">DUF5801 domain-containing protein</fullName>
    </recommendedName>
</protein>
<dbReference type="eggNOG" id="COG2931">
    <property type="taxonomic scope" value="Bacteria"/>
</dbReference>
<name>G6YF21_9HYPH</name>
<dbReference type="InterPro" id="IPR043824">
    <property type="entry name" value="DUF5801"/>
</dbReference>
<evidence type="ECO:0000313" key="4">
    <source>
        <dbReference type="Proteomes" id="UP000002949"/>
    </source>
</evidence>
<feature type="non-terminal residue" evidence="3">
    <location>
        <position position="1"/>
    </location>
</feature>
<dbReference type="Proteomes" id="UP000002949">
    <property type="component" value="Unassembled WGS sequence"/>
</dbReference>
<dbReference type="Pfam" id="PF19116">
    <property type="entry name" value="DUF5801"/>
    <property type="match status" value="1"/>
</dbReference>
<evidence type="ECO:0000259" key="2">
    <source>
        <dbReference type="Pfam" id="PF19116"/>
    </source>
</evidence>
<dbReference type="RefSeq" id="WP_006204261.1">
    <property type="nucleotide sequence ID" value="NZ_AGSN01000149.1"/>
</dbReference>
<dbReference type="AlphaFoldDB" id="G6YF21"/>